<dbReference type="GO" id="GO:0061709">
    <property type="term" value="P:reticulophagy"/>
    <property type="evidence" value="ECO:0007669"/>
    <property type="project" value="TreeGrafter"/>
</dbReference>
<protein>
    <recommendedName>
        <fullName evidence="3 10">Autophagy-related protein 9</fullName>
    </recommendedName>
</protein>
<reference evidence="11" key="1">
    <citation type="journal article" date="2019" name="Database">
        <title>The radish genome database (RadishGD): an integrated information resource for radish genomics.</title>
        <authorList>
            <person name="Yu H.J."/>
            <person name="Baek S."/>
            <person name="Lee Y.J."/>
            <person name="Cho A."/>
            <person name="Mun J.H."/>
        </authorList>
    </citation>
    <scope>NUCLEOTIDE SEQUENCE [LARGE SCALE GENOMIC DNA]</scope>
    <source>
        <strain evidence="11">cv. WK10039</strain>
    </source>
</reference>
<keyword evidence="8 10" id="KW-0445">Lipid transport</keyword>
<evidence type="ECO:0000256" key="8">
    <source>
        <dbReference type="ARBA" id="ARBA00023055"/>
    </source>
</evidence>
<keyword evidence="4 10" id="KW-0813">Transport</keyword>
<dbReference type="RefSeq" id="XP_056865541.1">
    <property type="nucleotide sequence ID" value="XM_057009561.1"/>
</dbReference>
<reference evidence="12 13" key="2">
    <citation type="submission" date="2025-04" db="UniProtKB">
        <authorList>
            <consortium name="RefSeq"/>
        </authorList>
    </citation>
    <scope>IDENTIFICATION</scope>
    <source>
        <tissue evidence="12 13">Leaf</tissue>
    </source>
</reference>
<evidence type="ECO:0000313" key="16">
    <source>
        <dbReference type="RefSeq" id="XP_056865544.1"/>
    </source>
</evidence>
<keyword evidence="6 10" id="KW-1133">Transmembrane helix</keyword>
<evidence type="ECO:0000313" key="11">
    <source>
        <dbReference type="Proteomes" id="UP000504610"/>
    </source>
</evidence>
<comment type="caution">
    <text evidence="10">Lacks conserved residue(s) required for the propagation of feature annotation.</text>
</comment>
<feature type="transmembrane region" description="Helical" evidence="10">
    <location>
        <begin position="60"/>
        <end position="81"/>
    </location>
</feature>
<comment type="subcellular location">
    <subcellularLocation>
        <location evidence="1 10">Preautophagosomal structure membrane</location>
        <topology evidence="1 10">Multi-pass membrane protein</topology>
    </subcellularLocation>
</comment>
<evidence type="ECO:0000256" key="1">
    <source>
        <dbReference type="ARBA" id="ARBA00004511"/>
    </source>
</evidence>
<accession>A0A6J0N7P2</accession>
<dbReference type="RefSeq" id="XP_056865543.1">
    <property type="nucleotide sequence ID" value="XM_057009563.1"/>
</dbReference>
<evidence type="ECO:0000256" key="9">
    <source>
        <dbReference type="ARBA" id="ARBA00023136"/>
    </source>
</evidence>
<dbReference type="GO" id="GO:0006869">
    <property type="term" value="P:lipid transport"/>
    <property type="evidence" value="ECO:0007669"/>
    <property type="project" value="UniProtKB-KW"/>
</dbReference>
<evidence type="ECO:0000313" key="15">
    <source>
        <dbReference type="RefSeq" id="XP_056865543.1"/>
    </source>
</evidence>
<comment type="similarity">
    <text evidence="2 10">Belongs to the ATG9 family.</text>
</comment>
<evidence type="ECO:0000313" key="12">
    <source>
        <dbReference type="RefSeq" id="XP_018479878.1"/>
    </source>
</evidence>
<dbReference type="RefSeq" id="XP_056865544.1">
    <property type="nucleotide sequence ID" value="XM_057009564.1"/>
</dbReference>
<dbReference type="KEGG" id="rsz:108850924"/>
<dbReference type="GO" id="GO:0000422">
    <property type="term" value="P:autophagy of mitochondrion"/>
    <property type="evidence" value="ECO:0007669"/>
    <property type="project" value="TreeGrafter"/>
</dbReference>
<dbReference type="GO" id="GO:0034727">
    <property type="term" value="P:piecemeal microautophagy of the nucleus"/>
    <property type="evidence" value="ECO:0007669"/>
    <property type="project" value="TreeGrafter"/>
</dbReference>
<keyword evidence="9 10" id="KW-0472">Membrane</keyword>
<evidence type="ECO:0000313" key="13">
    <source>
        <dbReference type="RefSeq" id="XP_056865541.1"/>
    </source>
</evidence>
<feature type="transmembrane region" description="Helical" evidence="10">
    <location>
        <begin position="96"/>
        <end position="114"/>
    </location>
</feature>
<evidence type="ECO:0000256" key="10">
    <source>
        <dbReference type="RuleBase" id="RU364027"/>
    </source>
</evidence>
<dbReference type="GO" id="GO:0034497">
    <property type="term" value="P:protein localization to phagophore assembly site"/>
    <property type="evidence" value="ECO:0007669"/>
    <property type="project" value="TreeGrafter"/>
</dbReference>
<dbReference type="Proteomes" id="UP000504610">
    <property type="component" value="Chromosome 4"/>
</dbReference>
<evidence type="ECO:0000256" key="3">
    <source>
        <dbReference type="ARBA" id="ARBA00018074"/>
    </source>
</evidence>
<evidence type="ECO:0000256" key="2">
    <source>
        <dbReference type="ARBA" id="ARBA00006185"/>
    </source>
</evidence>
<keyword evidence="7 10" id="KW-0072">Autophagy</keyword>
<proteinExistence type="inferred from homology"/>
<dbReference type="RefSeq" id="XP_018479878.1">
    <property type="nucleotide sequence ID" value="XM_018624376.2"/>
</dbReference>
<comment type="function">
    <text evidence="10">Phospholipid scramblase involved in autophagy. Cycles between the preautophagosomal structure/phagophore assembly site (PAS) and the cytoplasmic vesicle pool and supplies membrane for the growing autophagosome. Lipid scramblase activity plays a key role in preautophagosomal structure/phagophore assembly by distributing the phospholipids that arrive through ATG2 from the cytoplasmic to the luminal leaflet of the bilayer, thereby driving autophagosomal membrane expansion.</text>
</comment>
<name>A0A6J0N7P2_RAPSA</name>
<keyword evidence="11" id="KW-1185">Reference proteome</keyword>
<gene>
    <name evidence="12 13 14 15 16" type="primary">LOC108850924</name>
</gene>
<dbReference type="GeneID" id="108850924"/>
<evidence type="ECO:0000313" key="14">
    <source>
        <dbReference type="RefSeq" id="XP_056865542.1"/>
    </source>
</evidence>
<evidence type="ECO:0000256" key="5">
    <source>
        <dbReference type="ARBA" id="ARBA00022692"/>
    </source>
</evidence>
<keyword evidence="5 10" id="KW-0812">Transmembrane</keyword>
<dbReference type="PANTHER" id="PTHR13038">
    <property type="entry name" value="APG9 AUTOPHAGY 9"/>
    <property type="match status" value="1"/>
</dbReference>
<dbReference type="AlphaFoldDB" id="A0A6J0N7P2"/>
<dbReference type="InterPro" id="IPR007241">
    <property type="entry name" value="Autophagy-rel_prot_9"/>
</dbReference>
<dbReference type="RefSeq" id="XP_056865542.1">
    <property type="nucleotide sequence ID" value="XM_057009562.1"/>
</dbReference>
<dbReference type="GO" id="GO:0005776">
    <property type="term" value="C:autophagosome"/>
    <property type="evidence" value="ECO:0007669"/>
    <property type="project" value="TreeGrafter"/>
</dbReference>
<dbReference type="GO" id="GO:0034045">
    <property type="term" value="C:phagophore assembly site membrane"/>
    <property type="evidence" value="ECO:0007669"/>
    <property type="project" value="UniProtKB-SubCell"/>
</dbReference>
<dbReference type="OrthoDB" id="2020634at2759"/>
<sequence>MLNSSTIIRALHLPEDGPILSRWLFREFNEVDHLFKHRINSSAEHASQYLNQFPSPIISIVAKFVSFVSGGFAAVLIIIGFLEESLLEGHILGRNLFWYAAVFGAITAISRAAISGPRPGGNYGCGV</sequence>
<dbReference type="Pfam" id="PF04109">
    <property type="entry name" value="ATG9"/>
    <property type="match status" value="1"/>
</dbReference>
<evidence type="ECO:0000256" key="6">
    <source>
        <dbReference type="ARBA" id="ARBA00022989"/>
    </source>
</evidence>
<dbReference type="PANTHER" id="PTHR13038:SF10">
    <property type="entry name" value="AUTOPHAGY-RELATED PROTEIN 9"/>
    <property type="match status" value="1"/>
</dbReference>
<evidence type="ECO:0000256" key="4">
    <source>
        <dbReference type="ARBA" id="ARBA00022448"/>
    </source>
</evidence>
<organism evidence="11 12">
    <name type="scientific">Raphanus sativus</name>
    <name type="common">Radish</name>
    <name type="synonym">Raphanus raphanistrum var. sativus</name>
    <dbReference type="NCBI Taxonomy" id="3726"/>
    <lineage>
        <taxon>Eukaryota</taxon>
        <taxon>Viridiplantae</taxon>
        <taxon>Streptophyta</taxon>
        <taxon>Embryophyta</taxon>
        <taxon>Tracheophyta</taxon>
        <taxon>Spermatophyta</taxon>
        <taxon>Magnoliopsida</taxon>
        <taxon>eudicotyledons</taxon>
        <taxon>Gunneridae</taxon>
        <taxon>Pentapetalae</taxon>
        <taxon>rosids</taxon>
        <taxon>malvids</taxon>
        <taxon>Brassicales</taxon>
        <taxon>Brassicaceae</taxon>
        <taxon>Brassiceae</taxon>
        <taxon>Raphanus</taxon>
    </lineage>
</organism>
<evidence type="ECO:0000256" key="7">
    <source>
        <dbReference type="ARBA" id="ARBA00023006"/>
    </source>
</evidence>